<feature type="region of interest" description="Disordered" evidence="1">
    <location>
        <begin position="322"/>
        <end position="400"/>
    </location>
</feature>
<dbReference type="Pfam" id="PF12937">
    <property type="entry name" value="F-box-like"/>
    <property type="match status" value="1"/>
</dbReference>
<dbReference type="InterPro" id="IPR001810">
    <property type="entry name" value="F-box_dom"/>
</dbReference>
<accession>A0AAN6WH87</accession>
<evidence type="ECO:0000259" key="2">
    <source>
        <dbReference type="SMART" id="SM00256"/>
    </source>
</evidence>
<sequence>MRDVTELPHDLFLIVISHLSPQTCVRCRSVSRRWHRAFTDEANCLLLLRWNFPRCREMRLTLLSSSSSQKSPDSLSTNLKAELVQFAQVPRVWSSIFAHVARRYHHLNRATARVVDKLDMAPSQNHLFSFWGVAPWNRYLRLNEKTASFHYPDPSWWYSQEDGVLVYPATKAKGDSPPLEATGHIYHIIDLSAGLEFPVPFDVRQKHIRRVRLAQGALVFEWAEVLPYHQLNDREVVHRHYVSIFDVVRHPSPSLNSSNCFWTITFRSEFKLHFLGLPLNRSDRFFSTHTATHYAVYFWQPNRSLYQDDPIEQIAVWDISSPSPYRPSEDPKGRKRPGVERTPSLPTGLWSGKSKISPSSSSSSSSTNGTTPCPPSPDPPINEPSSDLERPRRFSLPQPTSGPVVIRRIAWSQLDFYDLRQRATPQLRNLSLDDRNLYFIEEEHRWADGQHSSLSPPRVHLVRSTGIPIIPSGCRRPSPQQQQQSVVYGPIYLDSCGADGDVNMSFCRRVAPPTSSIASLNAVSENNLIAQFRPGGENTGLDEGAIGEWPWTPGYNNPHLAPCWRHEDFPYLTVSEMADIAAGVRISARHCFMLETLSVHVRPEITVRGSGAADVDGGGWSAKKGKKEDRDEVKRAREKEFRMRTEKGEEEVNLWGELLAKGHISGDERWVLGEDENGQITVVRF</sequence>
<evidence type="ECO:0000313" key="3">
    <source>
        <dbReference type="EMBL" id="KAK4181588.1"/>
    </source>
</evidence>
<dbReference type="Gene3D" id="1.20.1280.50">
    <property type="match status" value="1"/>
</dbReference>
<dbReference type="SUPFAM" id="SSF81383">
    <property type="entry name" value="F-box domain"/>
    <property type="match status" value="1"/>
</dbReference>
<keyword evidence="4" id="KW-1185">Reference proteome</keyword>
<dbReference type="AlphaFoldDB" id="A0AAN6WH87"/>
<proteinExistence type="predicted"/>
<reference evidence="3" key="1">
    <citation type="journal article" date="2023" name="Mol. Phylogenet. Evol.">
        <title>Genome-scale phylogeny and comparative genomics of the fungal order Sordariales.</title>
        <authorList>
            <person name="Hensen N."/>
            <person name="Bonometti L."/>
            <person name="Westerberg I."/>
            <person name="Brannstrom I.O."/>
            <person name="Guillou S."/>
            <person name="Cros-Aarteil S."/>
            <person name="Calhoun S."/>
            <person name="Haridas S."/>
            <person name="Kuo A."/>
            <person name="Mondo S."/>
            <person name="Pangilinan J."/>
            <person name="Riley R."/>
            <person name="LaButti K."/>
            <person name="Andreopoulos B."/>
            <person name="Lipzen A."/>
            <person name="Chen C."/>
            <person name="Yan M."/>
            <person name="Daum C."/>
            <person name="Ng V."/>
            <person name="Clum A."/>
            <person name="Steindorff A."/>
            <person name="Ohm R.A."/>
            <person name="Martin F."/>
            <person name="Silar P."/>
            <person name="Natvig D.O."/>
            <person name="Lalanne C."/>
            <person name="Gautier V."/>
            <person name="Ament-Velasquez S.L."/>
            <person name="Kruys A."/>
            <person name="Hutchinson M.I."/>
            <person name="Powell A.J."/>
            <person name="Barry K."/>
            <person name="Miller A.N."/>
            <person name="Grigoriev I.V."/>
            <person name="Debuchy R."/>
            <person name="Gladieux P."/>
            <person name="Hiltunen Thoren M."/>
            <person name="Johannesson H."/>
        </authorList>
    </citation>
    <scope>NUCLEOTIDE SEQUENCE</scope>
    <source>
        <strain evidence="3">CBS 892.96</strain>
    </source>
</reference>
<feature type="compositionally biased region" description="Pro residues" evidence="1">
    <location>
        <begin position="372"/>
        <end position="382"/>
    </location>
</feature>
<feature type="region of interest" description="Disordered" evidence="1">
    <location>
        <begin position="611"/>
        <end position="631"/>
    </location>
</feature>
<protein>
    <recommendedName>
        <fullName evidence="2">F-box domain-containing protein</fullName>
    </recommendedName>
</protein>
<dbReference type="CDD" id="cd09917">
    <property type="entry name" value="F-box_SF"/>
    <property type="match status" value="1"/>
</dbReference>
<reference evidence="3" key="2">
    <citation type="submission" date="2023-05" db="EMBL/GenBank/DDBJ databases">
        <authorList>
            <consortium name="Lawrence Berkeley National Laboratory"/>
            <person name="Steindorff A."/>
            <person name="Hensen N."/>
            <person name="Bonometti L."/>
            <person name="Westerberg I."/>
            <person name="Brannstrom I.O."/>
            <person name="Guillou S."/>
            <person name="Cros-Aarteil S."/>
            <person name="Calhoun S."/>
            <person name="Haridas S."/>
            <person name="Kuo A."/>
            <person name="Mondo S."/>
            <person name="Pangilinan J."/>
            <person name="Riley R."/>
            <person name="Labutti K."/>
            <person name="Andreopoulos B."/>
            <person name="Lipzen A."/>
            <person name="Chen C."/>
            <person name="Yanf M."/>
            <person name="Daum C."/>
            <person name="Ng V."/>
            <person name="Clum A."/>
            <person name="Ohm R."/>
            <person name="Martin F."/>
            <person name="Silar P."/>
            <person name="Natvig D."/>
            <person name="Lalanne C."/>
            <person name="Gautier V."/>
            <person name="Ament-Velasquez S.L."/>
            <person name="Kruys A."/>
            <person name="Hutchinson M.I."/>
            <person name="Powell A.J."/>
            <person name="Barry K."/>
            <person name="Miller A.N."/>
            <person name="Grigoriev I.V."/>
            <person name="Debuchy R."/>
            <person name="Gladieux P."/>
            <person name="Thoren M.H."/>
            <person name="Johannesson H."/>
        </authorList>
    </citation>
    <scope>NUCLEOTIDE SEQUENCE</scope>
    <source>
        <strain evidence="3">CBS 892.96</strain>
    </source>
</reference>
<dbReference type="Proteomes" id="UP001302321">
    <property type="component" value="Unassembled WGS sequence"/>
</dbReference>
<dbReference type="InterPro" id="IPR036047">
    <property type="entry name" value="F-box-like_dom_sf"/>
</dbReference>
<name>A0AAN6WH87_9PEZI</name>
<comment type="caution">
    <text evidence="3">The sequence shown here is derived from an EMBL/GenBank/DDBJ whole genome shotgun (WGS) entry which is preliminary data.</text>
</comment>
<evidence type="ECO:0000313" key="4">
    <source>
        <dbReference type="Proteomes" id="UP001302321"/>
    </source>
</evidence>
<feature type="domain" description="F-box" evidence="2">
    <location>
        <begin position="7"/>
        <end position="47"/>
    </location>
</feature>
<gene>
    <name evidence="3" type="ORF">QBC36DRAFT_65989</name>
</gene>
<evidence type="ECO:0000256" key="1">
    <source>
        <dbReference type="SAM" id="MobiDB-lite"/>
    </source>
</evidence>
<organism evidence="3 4">
    <name type="scientific">Triangularia setosa</name>
    <dbReference type="NCBI Taxonomy" id="2587417"/>
    <lineage>
        <taxon>Eukaryota</taxon>
        <taxon>Fungi</taxon>
        <taxon>Dikarya</taxon>
        <taxon>Ascomycota</taxon>
        <taxon>Pezizomycotina</taxon>
        <taxon>Sordariomycetes</taxon>
        <taxon>Sordariomycetidae</taxon>
        <taxon>Sordariales</taxon>
        <taxon>Podosporaceae</taxon>
        <taxon>Triangularia</taxon>
    </lineage>
</organism>
<dbReference type="SMART" id="SM00256">
    <property type="entry name" value="FBOX"/>
    <property type="match status" value="1"/>
</dbReference>
<dbReference type="EMBL" id="MU866085">
    <property type="protein sequence ID" value="KAK4181588.1"/>
    <property type="molecule type" value="Genomic_DNA"/>
</dbReference>
<feature type="compositionally biased region" description="Low complexity" evidence="1">
    <location>
        <begin position="351"/>
        <end position="371"/>
    </location>
</feature>